<comment type="caution">
    <text evidence="1">The sequence shown here is derived from an EMBL/GenBank/DDBJ whole genome shotgun (WGS) entry which is preliminary data.</text>
</comment>
<gene>
    <name evidence="1" type="ORF">N7515_002263</name>
</gene>
<reference evidence="1" key="1">
    <citation type="submission" date="2022-11" db="EMBL/GenBank/DDBJ databases">
        <authorList>
            <person name="Petersen C."/>
        </authorList>
    </citation>
    <scope>NUCLEOTIDE SEQUENCE</scope>
    <source>
        <strain evidence="1">IBT 22155</strain>
    </source>
</reference>
<name>A0A9W9L972_9EURO</name>
<protein>
    <recommendedName>
        <fullName evidence="3">LysR family regulatory protein</fullName>
    </recommendedName>
</protein>
<keyword evidence="2" id="KW-1185">Reference proteome</keyword>
<evidence type="ECO:0008006" key="3">
    <source>
        <dbReference type="Google" id="ProtNLM"/>
    </source>
</evidence>
<dbReference type="Proteomes" id="UP001149079">
    <property type="component" value="Unassembled WGS sequence"/>
</dbReference>
<dbReference type="RefSeq" id="XP_056525120.1">
    <property type="nucleotide sequence ID" value="XM_056663007.1"/>
</dbReference>
<accession>A0A9W9L972</accession>
<organism evidence="1 2">
    <name type="scientific">Penicillium bovifimosum</name>
    <dbReference type="NCBI Taxonomy" id="126998"/>
    <lineage>
        <taxon>Eukaryota</taxon>
        <taxon>Fungi</taxon>
        <taxon>Dikarya</taxon>
        <taxon>Ascomycota</taxon>
        <taxon>Pezizomycotina</taxon>
        <taxon>Eurotiomycetes</taxon>
        <taxon>Eurotiomycetidae</taxon>
        <taxon>Eurotiales</taxon>
        <taxon>Aspergillaceae</taxon>
        <taxon>Penicillium</taxon>
    </lineage>
</organism>
<evidence type="ECO:0000313" key="1">
    <source>
        <dbReference type="EMBL" id="KAJ5143476.1"/>
    </source>
</evidence>
<reference evidence="1" key="2">
    <citation type="journal article" date="2023" name="IMA Fungus">
        <title>Comparative genomic study of the Penicillium genus elucidates a diverse pangenome and 15 lateral gene transfer events.</title>
        <authorList>
            <person name="Petersen C."/>
            <person name="Sorensen T."/>
            <person name="Nielsen M.R."/>
            <person name="Sondergaard T.E."/>
            <person name="Sorensen J.L."/>
            <person name="Fitzpatrick D.A."/>
            <person name="Frisvad J.C."/>
            <person name="Nielsen K.L."/>
        </authorList>
    </citation>
    <scope>NUCLEOTIDE SEQUENCE</scope>
    <source>
        <strain evidence="1">IBT 22155</strain>
    </source>
</reference>
<dbReference type="OrthoDB" id="21502at2759"/>
<sequence length="498" mass="57322">MVFSLFQRPRPTTVPTDRIIPLRYWDDLDYLRALCHDFTFRFDDVLDASKLEAALGRLMMIGDWGQMGARLRLNEHGKLEYHIPARYDEKRPVFIFTTTRFGMNIDDHPLGSQLPKAGQDQSFLSPSSDYFAPIVRHPDSPRELADWIYTDRPQLHIHVTLFQDATLLTISYIHTFADAISRTNFFKAWIAVLRGHEEEVPAFVPYDHDPLCMLGTSAPAQSYTNIRQLLGGLSLALFGLRYLFELLWFRKLEEHPIRLPGRCVDRMRETVLQELATRAPQGTPKPFVSEGDVVVAWWVRTMIKALKPAPDRTIMVMNVFNVWNLFPEWFPNGTTGVIGNSFFYSYTLLIASKILQDSSLQYVASTNRRALVEHRTKRQVQAMTAIQRTNFMRAAPVVGDPGLLFLAATNQHKARYFETDWSAAVVRAGVPVSQRPHGLGRPSYVNDIEYCRGYPTRNIVRIIGKDAAGDWHLLFKTRAGAWRVIHRELMELIREKWE</sequence>
<dbReference type="Gene3D" id="3.30.559.10">
    <property type="entry name" value="Chloramphenicol acetyltransferase-like domain"/>
    <property type="match status" value="2"/>
</dbReference>
<dbReference type="GeneID" id="81402177"/>
<evidence type="ECO:0000313" key="2">
    <source>
        <dbReference type="Proteomes" id="UP001149079"/>
    </source>
</evidence>
<dbReference type="AlphaFoldDB" id="A0A9W9L972"/>
<dbReference type="InterPro" id="IPR023213">
    <property type="entry name" value="CAT-like_dom_sf"/>
</dbReference>
<dbReference type="EMBL" id="JAPQKL010000002">
    <property type="protein sequence ID" value="KAJ5143476.1"/>
    <property type="molecule type" value="Genomic_DNA"/>
</dbReference>
<proteinExistence type="predicted"/>